<feature type="compositionally biased region" description="Polar residues" evidence="11">
    <location>
        <begin position="2172"/>
        <end position="2182"/>
    </location>
</feature>
<feature type="domain" description="Cadherin" evidence="14">
    <location>
        <begin position="857"/>
        <end position="955"/>
    </location>
</feature>
<comment type="caution">
    <text evidence="15">The sequence shown here is derived from an EMBL/GenBank/DDBJ whole genome shotgun (WGS) entry which is preliminary data.</text>
</comment>
<evidence type="ECO:0000256" key="1">
    <source>
        <dbReference type="ARBA" id="ARBA00004167"/>
    </source>
</evidence>
<feature type="domain" description="Cadherin" evidence="14">
    <location>
        <begin position="612"/>
        <end position="652"/>
    </location>
</feature>
<dbReference type="PRINTS" id="PR00205">
    <property type="entry name" value="CADHERIN"/>
</dbReference>
<feature type="domain" description="Cadherin" evidence="14">
    <location>
        <begin position="1931"/>
        <end position="2025"/>
    </location>
</feature>
<dbReference type="PROSITE" id="PS50268">
    <property type="entry name" value="CADHERIN_2"/>
    <property type="match status" value="11"/>
</dbReference>
<evidence type="ECO:0000256" key="4">
    <source>
        <dbReference type="ARBA" id="ARBA00022737"/>
    </source>
</evidence>
<keyword evidence="16" id="KW-1185">Reference proteome</keyword>
<keyword evidence="3" id="KW-0732">Signal</keyword>
<dbReference type="PROSITE" id="PS50024">
    <property type="entry name" value="SEA"/>
    <property type="match status" value="1"/>
</dbReference>
<name>A0A210PVS3_MIZYE</name>
<feature type="domain" description="Cadherin" evidence="14">
    <location>
        <begin position="1808"/>
        <end position="1930"/>
    </location>
</feature>
<evidence type="ECO:0000256" key="7">
    <source>
        <dbReference type="ARBA" id="ARBA00022989"/>
    </source>
</evidence>
<keyword evidence="5 10" id="KW-0106">Calcium</keyword>
<feature type="domain" description="Cadherin" evidence="14">
    <location>
        <begin position="959"/>
        <end position="1067"/>
    </location>
</feature>
<sequence length="2233" mass="241345">MHNYILIEIPLGANCTVTPTACNESNSECVQGTCVCANGYFDSNGAADAGGCLSTLALGQTCSIGIPDQCADMNADCSGKGVLSCSCKEGFYRSPGGICAAQLALGGSCDSDVSDQCADQNARCGDSDTCVCTAGFYEVGSICSAKLGLGAACNNVKGECETADSECNEKCVCTTGFYDSNGAEPDGTCTPRGNEPELKTYECSLTLIQQFTIEMNDPNSDVAKSIVADLKIILQASLGNTLLAVVLLRLTEGSVNVDYEVTLSSPVTPEALKTAVVNGQKAELNNLAFIVKIDPNSINFNESVQVPCVKTGSNRTDILLNGRCGDHSETGVCVTPNSACVERFGEWSCRCESGFIQTKDQRSCTPVPKVLFAYPNLTVSLQVPKPVGTPIFTIPFANDVANLCTDVPEVNFIKAFTENNFRYEVNCSAVTVILDSALSSSDASFALGIQTKMAFSDLVVADKIVAILETWSDVSIPTELCVTVADGMFSGQLLATLPTLRSGDSYNAPESVKYRLSGENVYSKIAISLTTITGQSSITAYLDTFDITYGSKILTLKVLIIRASMVVTKRENTKSKVIEYSISDPFTLASSDIPLTNLTLGSSDVSIGPGGLDFESGLSPIIFNIEVSVCSMTASTKVVLHITDVNDNPPQFSDTTYSFDIFPTSLSGLLVGVVQATDIDTMTTLTYSVDSSFFSINHQGVIQTLARTELIPFRDISGESKYSANILINVTASDGVKDNTADVIVNLSRQPGTNLGLNFIANVFENMPPGTPVVRANVSGFISYEFASSRAEEYFTINQTTGEVLTKKRLDRENQNEQKLQFAITAFKSSETSCSLTVLGDIEVVVDDVNDNAPVFERSKYTGKIEEGSSTGRTVKVDSGITATDADENPSFTFAIASSNFAIHPETGVITTISELDREVIDIVTLVVTADDGVNTGSVSINITVTDINDNTPTFDFTSGDWRSTSISEGASIGNVVTTVTANDLDEDENGRVFYRIQGDSGYFRIDNRLSGKITVAQITVAHSLDRETIPFHNFTLLARDNGSPLRSVTTTMVVRIIDVNDNDPVFDSAALIADIPEDKSIGSSLFNVSASDKDEGVNGDIASYNFISGNEDGIFSIDNDGVIRCDKNLDYETTTEYKLVTVAKDNGKTPRSSSSTVTIRVTDVNDNAPYFTQDISTGAHYIKIKKSDFSGQAEKPIMVVTALDRDSGLNGQINKPINMSLPTGLSLTLNSSGVMRTKTSDPPIKNLTVILIAMDKGNPPLTSTATLTLEIVEDDSSSGKVKFNLQDIQMSIPENIPNIDIGTLSGDVTSQNGKTVIFDKVSGAENVKVESSGNIKVEDPFDREAIQSTVIVVRATVEDDTDLALVTVTVTDMNDNHPTFGSTDKYRRILKEDIPINTNIVNVLAKDEDEGLNQKITYTIVGSDACFSHFAINSATGVMTLKKNLDREGAFALCDFSVEAADAGSPYRLTAVVPVEVTIQDVNDNSPIFSDQSSGGGYDITVKEDLRISDETESFGFIRDEDIGENGDIDVSVTLDSDCPFTAKLNITTVDIFKIIFTLTSALDFETVRLHTCEVLVFDKGTPSLTSTVDVKVTVTDVNDNAPVFSAKTYAVNVSRDASIDQTLIDEINATDVESQDLTFLFAPTKKDDIAYKDYFSFNFKTASITVKSKLVDFQRDEVVLYVSILITDDNIRPVFDDPEATLQLTEHSSVVNPVFTALATDREGRKGPELCQCIYRFKNPSDIFEINNTTGKISVIQGTDIDREKTAEVTLNVIATDPGGKDSLPLRLNITILDINDHSPVFTDIRDGDYRFILLQVVPVGSTVGTVIAEDADAGENAIPVYSLRGARYSWSPFMNDLADLFNTMPVSISTTNGTITTIASLDINASRNFYIELVVRAEDSKDSLKVTETKVIVQVDYLDPNGYHPKFAHELYRISLPKSSNIGTDLDINVTATDLDTGADGRVSYSIAAGNTRDIFSINSMTGHLSVAFVIDIAADLVNLTIQAEDGGIMPKRGYCSVEIYLTGNAIECSNAVVGTEDKWFTAMTVLAAVLGVCFTVLLVLIFYFIKLRHSYKYPQGPEAYARKQSIYTANLDRSMVHDDGDYAHFSLPSGTFPGNTVPSAGQPFSIYRSMDSLGDDQSGQTRTNRSIEGSVNGFQDFYQHTAQRRNCRANSDSSSNFSDYEPADNPVSPRASSRPPAPHELTNPLSVSFLEPENRSFRRSTYREPTPDY</sequence>
<dbReference type="OrthoDB" id="6252479at2759"/>
<evidence type="ECO:0000259" key="13">
    <source>
        <dbReference type="PROSITE" id="PS50024"/>
    </source>
</evidence>
<evidence type="ECO:0000256" key="6">
    <source>
        <dbReference type="ARBA" id="ARBA00022889"/>
    </source>
</evidence>
<dbReference type="CDD" id="cd19941">
    <property type="entry name" value="TIL"/>
    <property type="match status" value="1"/>
</dbReference>
<comment type="subcellular location">
    <subcellularLocation>
        <location evidence="1">Membrane</location>
        <topology evidence="1">Single-pass membrane protein</topology>
    </subcellularLocation>
</comment>
<gene>
    <name evidence="15" type="ORF">KP79_PYT04467</name>
</gene>
<evidence type="ECO:0000313" key="15">
    <source>
        <dbReference type="EMBL" id="OWF40590.1"/>
    </source>
</evidence>
<evidence type="ECO:0000259" key="14">
    <source>
        <dbReference type="PROSITE" id="PS50268"/>
    </source>
</evidence>
<evidence type="ECO:0000256" key="10">
    <source>
        <dbReference type="PROSITE-ProRule" id="PRU00043"/>
    </source>
</evidence>
<reference evidence="15 16" key="1">
    <citation type="journal article" date="2017" name="Nat. Ecol. Evol.">
        <title>Scallop genome provides insights into evolution of bilaterian karyotype and development.</title>
        <authorList>
            <person name="Wang S."/>
            <person name="Zhang J."/>
            <person name="Jiao W."/>
            <person name="Li J."/>
            <person name="Xun X."/>
            <person name="Sun Y."/>
            <person name="Guo X."/>
            <person name="Huan P."/>
            <person name="Dong B."/>
            <person name="Zhang L."/>
            <person name="Hu X."/>
            <person name="Sun X."/>
            <person name="Wang J."/>
            <person name="Zhao C."/>
            <person name="Wang Y."/>
            <person name="Wang D."/>
            <person name="Huang X."/>
            <person name="Wang R."/>
            <person name="Lv J."/>
            <person name="Li Y."/>
            <person name="Zhang Z."/>
            <person name="Liu B."/>
            <person name="Lu W."/>
            <person name="Hui Y."/>
            <person name="Liang J."/>
            <person name="Zhou Z."/>
            <person name="Hou R."/>
            <person name="Li X."/>
            <person name="Liu Y."/>
            <person name="Li H."/>
            <person name="Ning X."/>
            <person name="Lin Y."/>
            <person name="Zhao L."/>
            <person name="Xing Q."/>
            <person name="Dou J."/>
            <person name="Li Y."/>
            <person name="Mao J."/>
            <person name="Guo H."/>
            <person name="Dou H."/>
            <person name="Li T."/>
            <person name="Mu C."/>
            <person name="Jiang W."/>
            <person name="Fu Q."/>
            <person name="Fu X."/>
            <person name="Miao Y."/>
            <person name="Liu J."/>
            <person name="Yu Q."/>
            <person name="Li R."/>
            <person name="Liao H."/>
            <person name="Li X."/>
            <person name="Kong Y."/>
            <person name="Jiang Z."/>
            <person name="Chourrout D."/>
            <person name="Li R."/>
            <person name="Bao Z."/>
        </authorList>
    </citation>
    <scope>NUCLEOTIDE SEQUENCE [LARGE SCALE GENOMIC DNA]</scope>
    <source>
        <strain evidence="15 16">PY_sf001</strain>
    </source>
</reference>
<accession>A0A210PVS3</accession>
<feature type="domain" description="Cadherin" evidence="14">
    <location>
        <begin position="1068"/>
        <end position="1172"/>
    </location>
</feature>
<feature type="region of interest" description="Disordered" evidence="11">
    <location>
        <begin position="2132"/>
        <end position="2151"/>
    </location>
</feature>
<dbReference type="InterPro" id="IPR000082">
    <property type="entry name" value="SEA_dom"/>
</dbReference>
<feature type="domain" description="Cadherin" evidence="14">
    <location>
        <begin position="1698"/>
        <end position="1804"/>
    </location>
</feature>
<dbReference type="Pfam" id="PF00028">
    <property type="entry name" value="Cadherin"/>
    <property type="match status" value="5"/>
</dbReference>
<evidence type="ECO:0000256" key="3">
    <source>
        <dbReference type="ARBA" id="ARBA00022729"/>
    </source>
</evidence>
<dbReference type="GO" id="GO:0005886">
    <property type="term" value="C:plasma membrane"/>
    <property type="evidence" value="ECO:0007669"/>
    <property type="project" value="InterPro"/>
</dbReference>
<feature type="domain" description="Cadherin" evidence="14">
    <location>
        <begin position="1495"/>
        <end position="1606"/>
    </location>
</feature>
<feature type="region of interest" description="Disordered" evidence="11">
    <location>
        <begin position="2168"/>
        <end position="2233"/>
    </location>
</feature>
<dbReference type="EMBL" id="NEDP02005459">
    <property type="protein sequence ID" value="OWF40590.1"/>
    <property type="molecule type" value="Genomic_DNA"/>
</dbReference>
<feature type="domain" description="Cadherin" evidence="14">
    <location>
        <begin position="755"/>
        <end position="856"/>
    </location>
</feature>
<dbReference type="PROSITE" id="PS00232">
    <property type="entry name" value="CADHERIN_1"/>
    <property type="match status" value="4"/>
</dbReference>
<keyword evidence="2 12" id="KW-0812">Transmembrane</keyword>
<dbReference type="Gene3D" id="2.60.40.60">
    <property type="entry name" value="Cadherins"/>
    <property type="match status" value="13"/>
</dbReference>
<evidence type="ECO:0000313" key="16">
    <source>
        <dbReference type="Proteomes" id="UP000242188"/>
    </source>
</evidence>
<dbReference type="CDD" id="cd11304">
    <property type="entry name" value="Cadherin_repeat"/>
    <property type="match status" value="9"/>
</dbReference>
<keyword evidence="8 12" id="KW-0472">Membrane</keyword>
<proteinExistence type="predicted"/>
<evidence type="ECO:0000256" key="11">
    <source>
        <dbReference type="SAM" id="MobiDB-lite"/>
    </source>
</evidence>
<dbReference type="Proteomes" id="UP000242188">
    <property type="component" value="Unassembled WGS sequence"/>
</dbReference>
<feature type="domain" description="SEA" evidence="13">
    <location>
        <begin position="197"/>
        <end position="305"/>
    </location>
</feature>
<dbReference type="PANTHER" id="PTHR24026">
    <property type="entry name" value="FAT ATYPICAL CADHERIN-RELATED"/>
    <property type="match status" value="1"/>
</dbReference>
<keyword evidence="7 12" id="KW-1133">Transmembrane helix</keyword>
<evidence type="ECO:0000256" key="12">
    <source>
        <dbReference type="SAM" id="Phobius"/>
    </source>
</evidence>
<dbReference type="InterPro" id="IPR002126">
    <property type="entry name" value="Cadherin-like_dom"/>
</dbReference>
<dbReference type="GO" id="GO:0005509">
    <property type="term" value="F:calcium ion binding"/>
    <property type="evidence" value="ECO:0007669"/>
    <property type="project" value="UniProtKB-UniRule"/>
</dbReference>
<dbReference type="FunFam" id="2.60.40.60:FF:000020">
    <property type="entry name" value="Dachsous cadherin-related 1b"/>
    <property type="match status" value="1"/>
</dbReference>
<feature type="compositionally biased region" description="Basic and acidic residues" evidence="11">
    <location>
        <begin position="2216"/>
        <end position="2233"/>
    </location>
</feature>
<dbReference type="SMART" id="SM00112">
    <property type="entry name" value="CA"/>
    <property type="match status" value="13"/>
</dbReference>
<dbReference type="GO" id="GO:0007156">
    <property type="term" value="P:homophilic cell adhesion via plasma membrane adhesion molecules"/>
    <property type="evidence" value="ECO:0007669"/>
    <property type="project" value="InterPro"/>
</dbReference>
<dbReference type="PANTHER" id="PTHR24026:SF136">
    <property type="entry name" value="PROTOCADHERIN-23"/>
    <property type="match status" value="1"/>
</dbReference>
<evidence type="ECO:0000256" key="2">
    <source>
        <dbReference type="ARBA" id="ARBA00022692"/>
    </source>
</evidence>
<keyword evidence="6" id="KW-0130">Cell adhesion</keyword>
<evidence type="ECO:0000256" key="9">
    <source>
        <dbReference type="ARBA" id="ARBA00023180"/>
    </source>
</evidence>
<feature type="compositionally biased region" description="Polar residues" evidence="11">
    <location>
        <begin position="2139"/>
        <end position="2151"/>
    </location>
</feature>
<feature type="domain" description="Cadherin" evidence="14">
    <location>
        <begin position="1383"/>
        <end position="1490"/>
    </location>
</feature>
<evidence type="ECO:0000256" key="5">
    <source>
        <dbReference type="ARBA" id="ARBA00022837"/>
    </source>
</evidence>
<feature type="transmembrane region" description="Helical" evidence="12">
    <location>
        <begin position="2043"/>
        <end position="2069"/>
    </location>
</feature>
<dbReference type="InterPro" id="IPR015919">
    <property type="entry name" value="Cadherin-like_sf"/>
</dbReference>
<dbReference type="FunFam" id="2.60.40.60:FF:000092">
    <property type="entry name" value="Protocadherin 8"/>
    <property type="match status" value="1"/>
</dbReference>
<organism evidence="15 16">
    <name type="scientific">Mizuhopecten yessoensis</name>
    <name type="common">Japanese scallop</name>
    <name type="synonym">Patinopecten yessoensis</name>
    <dbReference type="NCBI Taxonomy" id="6573"/>
    <lineage>
        <taxon>Eukaryota</taxon>
        <taxon>Metazoa</taxon>
        <taxon>Spiralia</taxon>
        <taxon>Lophotrochozoa</taxon>
        <taxon>Mollusca</taxon>
        <taxon>Bivalvia</taxon>
        <taxon>Autobranchia</taxon>
        <taxon>Pteriomorphia</taxon>
        <taxon>Pectinida</taxon>
        <taxon>Pectinoidea</taxon>
        <taxon>Pectinidae</taxon>
        <taxon>Mizuhopecten</taxon>
    </lineage>
</organism>
<dbReference type="FunFam" id="2.60.40.60:FF:000033">
    <property type="entry name" value="FAT atypical cadherin 1"/>
    <property type="match status" value="1"/>
</dbReference>
<protein>
    <submittedName>
        <fullName evidence="15">Protocadherin Fat 4</fullName>
    </submittedName>
</protein>
<dbReference type="InterPro" id="IPR020894">
    <property type="entry name" value="Cadherin_CS"/>
</dbReference>
<feature type="domain" description="Cadherin" evidence="14">
    <location>
        <begin position="1285"/>
        <end position="1381"/>
    </location>
</feature>
<keyword evidence="9" id="KW-0325">Glycoprotein</keyword>
<dbReference type="SUPFAM" id="SSF49313">
    <property type="entry name" value="Cadherin-like"/>
    <property type="match status" value="13"/>
</dbReference>
<evidence type="ECO:0000256" key="8">
    <source>
        <dbReference type="ARBA" id="ARBA00023136"/>
    </source>
</evidence>
<keyword evidence="4" id="KW-0677">Repeat</keyword>